<dbReference type="FunCoup" id="A0A8V0XX13">
    <property type="interactions" value="422"/>
</dbReference>
<feature type="domain" description="CCHC-type" evidence="25">
    <location>
        <begin position="799"/>
        <end position="813"/>
    </location>
</feature>
<evidence type="ECO:0000256" key="22">
    <source>
        <dbReference type="ARBA" id="ARBA00084018"/>
    </source>
</evidence>
<evidence type="ECO:0000256" key="15">
    <source>
        <dbReference type="ARBA" id="ARBA00023242"/>
    </source>
</evidence>
<dbReference type="GO" id="GO:0009378">
    <property type="term" value="F:four-way junction helicase activity"/>
    <property type="evidence" value="ECO:0000318"/>
    <property type="project" value="GO_Central"/>
</dbReference>
<dbReference type="Pfam" id="PF00270">
    <property type="entry name" value="DEAD"/>
    <property type="match status" value="1"/>
</dbReference>
<feature type="compositionally biased region" description="Basic and acidic residues" evidence="24">
    <location>
        <begin position="1587"/>
        <end position="1598"/>
    </location>
</feature>
<dbReference type="GO" id="GO:0032357">
    <property type="term" value="F:oxidized purine DNA binding"/>
    <property type="evidence" value="ECO:0007669"/>
    <property type="project" value="Ensembl"/>
</dbReference>
<keyword evidence="7" id="KW-0479">Metal-binding</keyword>
<dbReference type="InterPro" id="IPR011545">
    <property type="entry name" value="DEAD/DEAH_box_helicase_dom"/>
</dbReference>
<keyword evidence="6" id="KW-0597">Phosphoprotein</keyword>
<proteinExistence type="inferred from homology"/>
<name>A0A8V0XX13_CHICK</name>
<sequence>MERLCELRALLKGWETVFERENGRRPGKADVAAASEDTKRLYREYRELKQQKDPPEQSPVAQQDSGCWGSHLNRQPKVPGTRHQPPPSASAQLYGMRLKANLGTALQETPSAVRRSLACRRKGTARRGDGAASPTAASDGDELAAVLPTAVRCLAPLILTAGSKPRPQTDRFRKLKETVAQRLGSLDPGWLRRCQGTTGCGVGADGCEEGMVGDSGRGMGLGMGTLGQEEGMLGPEIGTPRHEEWARLGVRTLGCEEGSPGQEEGTLGPEMGTPGQEEGTRLGVRTPGQEEGTPGPKMGTPGHKEWTRPGVRTPGQEEGTPGPKLKTPGQEEGTLGPEMGTPGHEEWTRPGVRTPGHEEGTLGPKMRTPGHEEWTRPGLRTPGHEEGTPGPEIGMLTHEGGTRPGVRTQRHEEGTLRAKMGTPGPEMGTLGCEEGTLGQEEGTRAEVRAQRLKRGTLEPKLGTSEHEEGTLGSEMGTLKCEEGVPRPEEGTPEHRVGTLRPRRGTVRHKEVTLGCEEGLLEPAAGLPGPAVRTVGCKRVTPRRKRGTSGHEEGTPGPEMGTVGCEKGTVGHEEGTPGHEMGTVGCEKGTAGHEEGTPGPEMGTPGPEMGTARPKVASRGRKRGTPQCKRGTSGGEEGTVGLEEEMPGDDRGTPGPKGDTGRRRGRVPKGGTGGTARDGAVNVAKPRAARRKRPCPEDGKEEPTAAPKQRRTAPSPSENLLGDFEEEEEKPRAVCKALPARAPRRPHGNFVRLNLKSRSHVRGAALRGRQLRKQVWKEKWQKKAAWFGGGGAVDRSSDVCFKCGTVGHWAAACRGRGTTARAPPPAEPIHPNDEEEEEEDPLPTLEEVARRTNTIYQELPASSNEQDGAELTGSIPYLDVQRPPYEPPEPPAPVEPLYSLGPDGKPQETPEEVLDALSELGYSSFRPGQEVAIMRILSGLSTLVVLPTGMGKSLCYQLPAFLYHKHIRSIALVVSPLVSLMDDQVSGLPPCLRAVCVHSHLSRAQRDAALQRVQEGSAQVLLLSPEALVGAGSCCLPPAHQLPPVAFACIDEAHCISEWSHNFRPSYLRLCKVLRDRLGIRCFLALTATATVATARDVAAHLGIPQQDGIAVQCATVPPNLQLSVSVEWDRDRALVNLLRSERFVALRSIIVYCTRREDTTRVAALLRTCLQDELLTSTTPGSKSSHRLQPDQIAAAYHAGLTAAERRRVQSAFMRGRLRVVVATVAFGMGLDKADVRAVLHYNMPRNFESYVQEIGRAGRDGEPAWCHLFLDPEGSDRYELRRHIFADSVDFFTIKKLVQAVFPPCKCRELHRRRRALTAGMEVSDKEMAAIGMDGDGVTSEGGDDVMRSEGNSDGVTSDEDDDIMASEGGGERQRVCYKHERAIPIESTVQDLDLREEAIETLLCYLELHPRRWVELLPHTYSVCTVHCYGGPRQLRAAARSCPPLAVALARSHLSGGPPRDSSALQFDVVSLSDSMGWELPLVKRALRQLQWEPRSGTAARSSVTVQFSELCFHLRSFGDLRHCEMDAVCHFLQRRVEERQQGALRQLNACRRAFRSVAFQGGDPQPREEEEERSGRLKALLREYFQRDPHGPKGGEEEEEEEDEGLSTAEALQLRSALRRFLSARPDDAFTPRAIARIFHGIGRGPPQNHPKRTPKPPRNHPESPVNPIDPHFDPKTTPFRPQNHPKMTPKPPEKPHQIDHITTPKTPQNDTVTTP</sequence>
<dbReference type="InterPro" id="IPR021110">
    <property type="entry name" value="DNA_rep_checkpnt_protein"/>
</dbReference>
<dbReference type="Pfam" id="PF00098">
    <property type="entry name" value="zf-CCHC"/>
    <property type="match status" value="1"/>
</dbReference>
<evidence type="ECO:0000313" key="28">
    <source>
        <dbReference type="Ensembl" id="ENSGALP00010010538.1"/>
    </source>
</evidence>
<keyword evidence="5" id="KW-0963">Cytoplasm</keyword>
<dbReference type="GO" id="GO:0005654">
    <property type="term" value="C:nucleoplasm"/>
    <property type="evidence" value="ECO:0007669"/>
    <property type="project" value="Ensembl"/>
</dbReference>
<evidence type="ECO:0000259" key="25">
    <source>
        <dbReference type="PROSITE" id="PS50158"/>
    </source>
</evidence>
<dbReference type="Pfam" id="PF11719">
    <property type="entry name" value="Drc1-Sld2"/>
    <property type="match status" value="1"/>
</dbReference>
<evidence type="ECO:0000256" key="8">
    <source>
        <dbReference type="ARBA" id="ARBA00022741"/>
    </source>
</evidence>
<comment type="similarity">
    <text evidence="4">Belongs to the helicase family. RecQ subfamily.</text>
</comment>
<dbReference type="InterPro" id="IPR014001">
    <property type="entry name" value="Helicase_ATP-bd"/>
</dbReference>
<evidence type="ECO:0000256" key="9">
    <source>
        <dbReference type="ARBA" id="ARBA00022801"/>
    </source>
</evidence>
<dbReference type="GO" id="GO:0061820">
    <property type="term" value="P:telomeric D-loop disassembly"/>
    <property type="evidence" value="ECO:0007669"/>
    <property type="project" value="Ensembl"/>
</dbReference>
<dbReference type="GO" id="GO:0005737">
    <property type="term" value="C:cytoplasm"/>
    <property type="evidence" value="ECO:0000318"/>
    <property type="project" value="GO_Central"/>
</dbReference>
<feature type="region of interest" description="Disordered" evidence="24">
    <location>
        <begin position="1587"/>
        <end position="1611"/>
    </location>
</feature>
<dbReference type="GO" id="GO:0000723">
    <property type="term" value="P:telomere maintenance"/>
    <property type="evidence" value="ECO:0000318"/>
    <property type="project" value="GO_Central"/>
</dbReference>
<dbReference type="GeneTree" id="ENSGT00940000160387"/>
<dbReference type="EC" id="5.6.2.4" evidence="17"/>
<keyword evidence="14" id="KW-0413">Isomerase</keyword>
<feature type="compositionally biased region" description="Basic residues" evidence="24">
    <location>
        <begin position="1653"/>
        <end position="1662"/>
    </location>
</feature>
<evidence type="ECO:0000256" key="12">
    <source>
        <dbReference type="ARBA" id="ARBA00022840"/>
    </source>
</evidence>
<dbReference type="SUPFAM" id="SSF57756">
    <property type="entry name" value="Retrovirus zinc finger-like domains"/>
    <property type="match status" value="1"/>
</dbReference>
<feature type="region of interest" description="Disordered" evidence="24">
    <location>
        <begin position="1333"/>
        <end position="1372"/>
    </location>
</feature>
<dbReference type="GlyGen" id="A0A8V0XX13">
    <property type="glycosylation" value="6 sites"/>
</dbReference>
<evidence type="ECO:0000256" key="23">
    <source>
        <dbReference type="PROSITE-ProRule" id="PRU00047"/>
    </source>
</evidence>
<dbReference type="GO" id="GO:0000405">
    <property type="term" value="F:bubble DNA binding"/>
    <property type="evidence" value="ECO:0007669"/>
    <property type="project" value="Ensembl"/>
</dbReference>
<evidence type="ECO:0000256" key="1">
    <source>
        <dbReference type="ARBA" id="ARBA00001947"/>
    </source>
</evidence>
<dbReference type="SMART" id="SM00490">
    <property type="entry name" value="HELICc"/>
    <property type="match status" value="1"/>
</dbReference>
<feature type="compositionally biased region" description="Basic and acidic residues" evidence="24">
    <location>
        <begin position="693"/>
        <end position="702"/>
    </location>
</feature>
<keyword evidence="12" id="KW-0067">ATP-binding</keyword>
<dbReference type="NCBIfam" id="TIGR00614">
    <property type="entry name" value="recQ_fam"/>
    <property type="match status" value="1"/>
</dbReference>
<evidence type="ECO:0000256" key="16">
    <source>
        <dbReference type="ARBA" id="ARBA00034617"/>
    </source>
</evidence>
<dbReference type="Gene3D" id="3.40.50.300">
    <property type="entry name" value="P-loop containing nucleotide triphosphate hydrolases"/>
    <property type="match status" value="2"/>
</dbReference>
<dbReference type="InterPro" id="IPR027417">
    <property type="entry name" value="P-loop_NTPase"/>
</dbReference>
<evidence type="ECO:0000256" key="3">
    <source>
        <dbReference type="ARBA" id="ARBA00004496"/>
    </source>
</evidence>
<dbReference type="InterPro" id="IPR036875">
    <property type="entry name" value="Znf_CCHC_sf"/>
</dbReference>
<dbReference type="PANTHER" id="PTHR13710">
    <property type="entry name" value="DNA HELICASE RECQ FAMILY MEMBER"/>
    <property type="match status" value="1"/>
</dbReference>
<gene>
    <name evidence="28" type="primary">LOC101748706</name>
</gene>
<feature type="region of interest" description="Disordered" evidence="24">
    <location>
        <begin position="105"/>
        <end position="140"/>
    </location>
</feature>
<dbReference type="CDD" id="cd18794">
    <property type="entry name" value="SF2_C_RecQ"/>
    <property type="match status" value="1"/>
</dbReference>
<comment type="catalytic activity">
    <reaction evidence="18">
        <text>ATP + H2O = ADP + phosphate + H(+)</text>
        <dbReference type="Rhea" id="RHEA:13065"/>
        <dbReference type="ChEBI" id="CHEBI:15377"/>
        <dbReference type="ChEBI" id="CHEBI:15378"/>
        <dbReference type="ChEBI" id="CHEBI:30616"/>
        <dbReference type="ChEBI" id="CHEBI:43474"/>
        <dbReference type="ChEBI" id="CHEBI:456216"/>
    </reaction>
</comment>
<dbReference type="GO" id="GO:0005524">
    <property type="term" value="F:ATP binding"/>
    <property type="evidence" value="ECO:0007669"/>
    <property type="project" value="UniProtKB-KW"/>
</dbReference>
<dbReference type="GO" id="GO:0016787">
    <property type="term" value="F:hydrolase activity"/>
    <property type="evidence" value="ECO:0007669"/>
    <property type="project" value="UniProtKB-KW"/>
</dbReference>
<dbReference type="GO" id="GO:1990814">
    <property type="term" value="F:DNA/DNA annealing activity"/>
    <property type="evidence" value="ECO:0007669"/>
    <property type="project" value="Ensembl"/>
</dbReference>
<feature type="domain" description="Helicase ATP-binding" evidence="26">
    <location>
        <begin position="932"/>
        <end position="1107"/>
    </location>
</feature>
<dbReference type="InterPro" id="IPR004589">
    <property type="entry name" value="DNA_helicase_ATP-dep_RecQ"/>
</dbReference>
<feature type="compositionally biased region" description="Low complexity" evidence="24">
    <location>
        <begin position="596"/>
        <end position="610"/>
    </location>
</feature>
<keyword evidence="29" id="KW-1185">Reference proteome</keyword>
<dbReference type="PANTHER" id="PTHR13710:SF108">
    <property type="entry name" value="ATP-DEPENDENT DNA HELICASE Q4"/>
    <property type="match status" value="1"/>
</dbReference>
<reference evidence="28" key="1">
    <citation type="submission" date="2020-11" db="EMBL/GenBank/DDBJ databases">
        <title>Gallus gallus (Chicken) genome, bGalGal1, GRCg7b, maternal haplotype autosomes + Z &amp; W.</title>
        <authorList>
            <person name="Warren W."/>
            <person name="Formenti G."/>
            <person name="Fedrigo O."/>
            <person name="Haase B."/>
            <person name="Mountcastle J."/>
            <person name="Balacco J."/>
            <person name="Tracey A."/>
            <person name="Schneider V."/>
            <person name="Okimoto R."/>
            <person name="Cheng H."/>
            <person name="Hawken R."/>
            <person name="Howe K."/>
            <person name="Jarvis E.D."/>
        </authorList>
    </citation>
    <scope>NUCLEOTIDE SEQUENCE [LARGE SCALE GENOMIC DNA]</scope>
    <source>
        <strain evidence="28">Broiler</strain>
    </source>
</reference>
<feature type="compositionally biased region" description="Acidic residues" evidence="24">
    <location>
        <begin position="1599"/>
        <end position="1608"/>
    </location>
</feature>
<evidence type="ECO:0000313" key="29">
    <source>
        <dbReference type="Proteomes" id="UP000000539"/>
    </source>
</evidence>
<organism evidence="28 29">
    <name type="scientific">Gallus gallus</name>
    <name type="common">Chicken</name>
    <dbReference type="NCBI Taxonomy" id="9031"/>
    <lineage>
        <taxon>Eukaryota</taxon>
        <taxon>Metazoa</taxon>
        <taxon>Chordata</taxon>
        <taxon>Craniata</taxon>
        <taxon>Vertebrata</taxon>
        <taxon>Euteleostomi</taxon>
        <taxon>Archelosauria</taxon>
        <taxon>Archosauria</taxon>
        <taxon>Dinosauria</taxon>
        <taxon>Saurischia</taxon>
        <taxon>Theropoda</taxon>
        <taxon>Coelurosauria</taxon>
        <taxon>Aves</taxon>
        <taxon>Neognathae</taxon>
        <taxon>Galloanserae</taxon>
        <taxon>Galliformes</taxon>
        <taxon>Phasianidae</taxon>
        <taxon>Phasianinae</taxon>
        <taxon>Gallus</taxon>
    </lineage>
</organism>
<accession>A0A8V0XX13</accession>
<dbReference type="FunFam" id="1.10.10.1460:FF:000001">
    <property type="entry name" value="DNA replication regulator Sld2"/>
    <property type="match status" value="1"/>
</dbReference>
<evidence type="ECO:0000256" key="10">
    <source>
        <dbReference type="ARBA" id="ARBA00022806"/>
    </source>
</evidence>
<dbReference type="PROSITE" id="PS50158">
    <property type="entry name" value="ZF_CCHC"/>
    <property type="match status" value="1"/>
</dbReference>
<dbReference type="OrthoDB" id="18781at2759"/>
<evidence type="ECO:0000256" key="19">
    <source>
        <dbReference type="ARBA" id="ARBA00074290"/>
    </source>
</evidence>
<comment type="cofactor">
    <cofactor evidence="1">
        <name>Zn(2+)</name>
        <dbReference type="ChEBI" id="CHEBI:29105"/>
    </cofactor>
</comment>
<keyword evidence="13" id="KW-0238">DNA-binding</keyword>
<dbReference type="GO" id="GO:0043138">
    <property type="term" value="F:3'-5' DNA helicase activity"/>
    <property type="evidence" value="ECO:0000318"/>
    <property type="project" value="GO_Central"/>
</dbReference>
<dbReference type="GO" id="GO:0005634">
    <property type="term" value="C:nucleus"/>
    <property type="evidence" value="ECO:0000318"/>
    <property type="project" value="GO_Central"/>
</dbReference>
<feature type="region of interest" description="Disordered" evidence="24">
    <location>
        <begin position="815"/>
        <end position="841"/>
    </location>
</feature>
<evidence type="ECO:0000256" key="14">
    <source>
        <dbReference type="ARBA" id="ARBA00023235"/>
    </source>
</evidence>
<evidence type="ECO:0000256" key="21">
    <source>
        <dbReference type="ARBA" id="ARBA00078242"/>
    </source>
</evidence>
<evidence type="ECO:0000256" key="6">
    <source>
        <dbReference type="ARBA" id="ARBA00022553"/>
    </source>
</evidence>
<dbReference type="InterPro" id="IPR001878">
    <property type="entry name" value="Znf_CCHC"/>
</dbReference>
<evidence type="ECO:0000256" key="7">
    <source>
        <dbReference type="ARBA" id="ARBA00022723"/>
    </source>
</evidence>
<dbReference type="Pfam" id="PF00271">
    <property type="entry name" value="Helicase_C"/>
    <property type="match status" value="1"/>
</dbReference>
<dbReference type="GO" id="GO:0000724">
    <property type="term" value="P:double-strand break repair via homologous recombination"/>
    <property type="evidence" value="ECO:0000318"/>
    <property type="project" value="GO_Central"/>
</dbReference>
<evidence type="ECO:0000256" key="18">
    <source>
        <dbReference type="ARBA" id="ARBA00049360"/>
    </source>
</evidence>
<evidence type="ECO:0000256" key="5">
    <source>
        <dbReference type="ARBA" id="ARBA00022490"/>
    </source>
</evidence>
<reference evidence="28" key="2">
    <citation type="submission" date="2025-08" db="UniProtKB">
        <authorList>
            <consortium name="Ensembl"/>
        </authorList>
    </citation>
    <scope>IDENTIFICATION</scope>
    <source>
        <strain evidence="28">broiler</strain>
    </source>
</reference>
<keyword evidence="9" id="KW-0378">Hydrolase</keyword>
<dbReference type="CDD" id="cd18018">
    <property type="entry name" value="DEXHc_RecQ4-like"/>
    <property type="match status" value="1"/>
</dbReference>
<comment type="catalytic activity">
    <reaction evidence="16">
        <text>Couples ATP hydrolysis with the unwinding of duplex DNA by translocating in the 3'-5' direction.</text>
        <dbReference type="EC" id="5.6.2.4"/>
    </reaction>
</comment>
<protein>
    <recommendedName>
        <fullName evidence="19">ATP-dependent DNA helicase Q4</fullName>
        <ecNumber evidence="17">5.6.2.4</ecNumber>
    </recommendedName>
    <alternativeName>
        <fullName evidence="20">DNA 3'-5' helicase RecQ4</fullName>
    </alternativeName>
    <alternativeName>
        <fullName evidence="21">DNA helicase, RecQ-like type 4</fullName>
    </alternativeName>
    <alternativeName>
        <fullName evidence="22">RecQ protein-like 4</fullName>
    </alternativeName>
</protein>
<feature type="compositionally biased region" description="Polar residues" evidence="24">
    <location>
        <begin position="1707"/>
        <end position="1719"/>
    </location>
</feature>
<evidence type="ECO:0000256" key="20">
    <source>
        <dbReference type="ARBA" id="ARBA00076756"/>
    </source>
</evidence>
<comment type="subcellular location">
    <subcellularLocation>
        <location evidence="3">Cytoplasm</location>
    </subcellularLocation>
    <subcellularLocation>
        <location evidence="2">Nucleus</location>
    </subcellularLocation>
</comment>
<dbReference type="FunFam" id="3.40.50.300:FF:001084">
    <property type="entry name" value="RecQ like helicase 4"/>
    <property type="match status" value="1"/>
</dbReference>
<dbReference type="InterPro" id="IPR001650">
    <property type="entry name" value="Helicase_C-like"/>
</dbReference>
<dbReference type="SUPFAM" id="SSF52540">
    <property type="entry name" value="P-loop containing nucleoside triphosphate hydrolases"/>
    <property type="match status" value="1"/>
</dbReference>
<evidence type="ECO:0000259" key="27">
    <source>
        <dbReference type="PROSITE" id="PS51194"/>
    </source>
</evidence>
<feature type="region of interest" description="Disordered" evidence="24">
    <location>
        <begin position="48"/>
        <end position="90"/>
    </location>
</feature>
<keyword evidence="10" id="KW-0347">Helicase</keyword>
<keyword evidence="23" id="KW-0863">Zinc-finger</keyword>
<evidence type="ECO:0000256" key="24">
    <source>
        <dbReference type="SAM" id="MobiDB-lite"/>
    </source>
</evidence>
<dbReference type="GO" id="GO:0005694">
    <property type="term" value="C:chromosome"/>
    <property type="evidence" value="ECO:0000318"/>
    <property type="project" value="GO_Central"/>
</dbReference>
<dbReference type="GO" id="GO:0008270">
    <property type="term" value="F:zinc ion binding"/>
    <property type="evidence" value="ECO:0007669"/>
    <property type="project" value="UniProtKB-KW"/>
</dbReference>
<dbReference type="PROSITE" id="PS51194">
    <property type="entry name" value="HELICASE_CTER"/>
    <property type="match status" value="1"/>
</dbReference>
<dbReference type="FunFam" id="3.40.50.300:FF:000772">
    <property type="entry name" value="ATP-dependent DNA helicase Q4"/>
    <property type="match status" value="1"/>
</dbReference>
<reference evidence="28" key="3">
    <citation type="submission" date="2025-09" db="UniProtKB">
        <authorList>
            <consortium name="Ensembl"/>
        </authorList>
    </citation>
    <scope>IDENTIFICATION</scope>
    <source>
        <strain evidence="28">broiler</strain>
    </source>
</reference>
<evidence type="ECO:0000256" key="11">
    <source>
        <dbReference type="ARBA" id="ARBA00022833"/>
    </source>
</evidence>
<keyword evidence="11" id="KW-0862">Zinc</keyword>
<keyword evidence="15" id="KW-0539">Nucleus</keyword>
<feature type="region of interest" description="Disordered" evidence="24">
    <location>
        <begin position="1643"/>
        <end position="1719"/>
    </location>
</feature>
<feature type="region of interest" description="Disordered" evidence="24">
    <location>
        <begin position="254"/>
        <end position="471"/>
    </location>
</feature>
<keyword evidence="8" id="KW-0547">Nucleotide-binding</keyword>
<dbReference type="CDD" id="cd22289">
    <property type="entry name" value="RecQL4_SLD2_NTD"/>
    <property type="match status" value="1"/>
</dbReference>
<evidence type="ECO:0000256" key="2">
    <source>
        <dbReference type="ARBA" id="ARBA00004123"/>
    </source>
</evidence>
<dbReference type="SMART" id="SM00487">
    <property type="entry name" value="DEXDc"/>
    <property type="match status" value="1"/>
</dbReference>
<dbReference type="Ensembl" id="ENSGALT00010018989.1">
    <property type="protein sequence ID" value="ENSGALP00010010538.1"/>
    <property type="gene ID" value="ENSGALG00010007964.1"/>
</dbReference>
<dbReference type="PROSITE" id="PS51192">
    <property type="entry name" value="HELICASE_ATP_BIND_1"/>
    <property type="match status" value="1"/>
</dbReference>
<dbReference type="GO" id="GO:0000781">
    <property type="term" value="C:chromosome, telomeric region"/>
    <property type="evidence" value="ECO:0007669"/>
    <property type="project" value="Ensembl"/>
</dbReference>
<evidence type="ECO:0000259" key="26">
    <source>
        <dbReference type="PROSITE" id="PS51192"/>
    </source>
</evidence>
<feature type="region of interest" description="Disordered" evidence="24">
    <location>
        <begin position="540"/>
        <end position="731"/>
    </location>
</feature>
<dbReference type="SMART" id="SM00343">
    <property type="entry name" value="ZnF_C2HC"/>
    <property type="match status" value="1"/>
</dbReference>
<evidence type="ECO:0000256" key="4">
    <source>
        <dbReference type="ARBA" id="ARBA00005446"/>
    </source>
</evidence>
<dbReference type="GO" id="GO:0006260">
    <property type="term" value="P:DNA replication"/>
    <property type="evidence" value="ECO:0000318"/>
    <property type="project" value="GO_Central"/>
</dbReference>
<feature type="domain" description="Helicase C-terminal" evidence="27">
    <location>
        <begin position="1138"/>
        <end position="1303"/>
    </location>
</feature>
<dbReference type="Proteomes" id="UP000000539">
    <property type="component" value="Chromosome 2"/>
</dbReference>
<evidence type="ECO:0000256" key="17">
    <source>
        <dbReference type="ARBA" id="ARBA00034808"/>
    </source>
</evidence>
<evidence type="ECO:0000256" key="13">
    <source>
        <dbReference type="ARBA" id="ARBA00023125"/>
    </source>
</evidence>
<dbReference type="Gene3D" id="1.10.10.1460">
    <property type="match status" value="1"/>
</dbReference>
<dbReference type="GO" id="GO:0061821">
    <property type="term" value="F:telomeric D-loop binding"/>
    <property type="evidence" value="ECO:0007669"/>
    <property type="project" value="Ensembl"/>
</dbReference>